<feature type="coiled-coil region" evidence="1">
    <location>
        <begin position="459"/>
        <end position="523"/>
    </location>
</feature>
<dbReference type="AlphaFoldDB" id="A0AAW2HN33"/>
<evidence type="ECO:0000313" key="4">
    <source>
        <dbReference type="EMBL" id="KAL0271063.1"/>
    </source>
</evidence>
<reference evidence="4" key="1">
    <citation type="journal article" date="2024" name="Gigascience">
        <title>Chromosome-level genome of the poultry shaft louse Menopon gallinae provides insight into the host-switching and adaptive evolution of parasitic lice.</title>
        <authorList>
            <person name="Xu Y."/>
            <person name="Ma L."/>
            <person name="Liu S."/>
            <person name="Liang Y."/>
            <person name="Liu Q."/>
            <person name="He Z."/>
            <person name="Tian L."/>
            <person name="Duan Y."/>
            <person name="Cai W."/>
            <person name="Li H."/>
            <person name="Song F."/>
        </authorList>
    </citation>
    <scope>NUCLEOTIDE SEQUENCE</scope>
    <source>
        <strain evidence="4">Cailab_2023a</strain>
    </source>
</reference>
<dbReference type="PANTHER" id="PTHR47080:SF1">
    <property type="entry name" value="CHROMOSOME 16 OPEN READING FRAME 96"/>
    <property type="match status" value="1"/>
</dbReference>
<evidence type="ECO:0000256" key="1">
    <source>
        <dbReference type="SAM" id="Coils"/>
    </source>
</evidence>
<evidence type="ECO:0000256" key="2">
    <source>
        <dbReference type="SAM" id="MobiDB-lite"/>
    </source>
</evidence>
<dbReference type="EMBL" id="JARGDH010000004">
    <property type="protein sequence ID" value="KAL0271063.1"/>
    <property type="molecule type" value="Genomic_DNA"/>
</dbReference>
<keyword evidence="1" id="KW-0175">Coiled coil</keyword>
<accession>A0AAW2HN33</accession>
<evidence type="ECO:0000259" key="3">
    <source>
        <dbReference type="Pfam" id="PF16043"/>
    </source>
</evidence>
<feature type="domain" description="DUF4795" evidence="3">
    <location>
        <begin position="373"/>
        <end position="563"/>
    </location>
</feature>
<gene>
    <name evidence="4" type="ORF">PYX00_008286</name>
</gene>
<organism evidence="4">
    <name type="scientific">Menopon gallinae</name>
    <name type="common">poultry shaft louse</name>
    <dbReference type="NCBI Taxonomy" id="328185"/>
    <lineage>
        <taxon>Eukaryota</taxon>
        <taxon>Metazoa</taxon>
        <taxon>Ecdysozoa</taxon>
        <taxon>Arthropoda</taxon>
        <taxon>Hexapoda</taxon>
        <taxon>Insecta</taxon>
        <taxon>Pterygota</taxon>
        <taxon>Neoptera</taxon>
        <taxon>Paraneoptera</taxon>
        <taxon>Psocodea</taxon>
        <taxon>Troctomorpha</taxon>
        <taxon>Phthiraptera</taxon>
        <taxon>Amblycera</taxon>
        <taxon>Menoponidae</taxon>
        <taxon>Menopon</taxon>
    </lineage>
</organism>
<feature type="region of interest" description="Disordered" evidence="2">
    <location>
        <begin position="577"/>
        <end position="613"/>
    </location>
</feature>
<dbReference type="PANTHER" id="PTHR47080">
    <property type="entry name" value="CHROMOSOME 16 OPEN READING FRAME 96"/>
    <property type="match status" value="1"/>
</dbReference>
<protein>
    <recommendedName>
        <fullName evidence="3">DUF4795 domain-containing protein</fullName>
    </recommendedName>
</protein>
<sequence length="668" mass="73942">MTDEDGNPINNKDCDKKIKSCPCKESPTVAGGASRKGEEVCPDMKLKDTASTYYGSDIEGGCTTILRVETIGERCDSWRSRPALAHDSLVKLEERVTLLQDAFEALEKMPSNKELMQRTSGGNCLPTPVKDMWQIYNLHKRVESCEGAIEKLASMIEDLVKETCNFREALMVIADAVDSMECNEETCANKSVPCYVGGVTGGVSGTGTVGVGGGGGSGVAPSRKADASYEKDIIAFPLVTPKPCGAFDSKANQQEMQTTQEQQVERSVHDESLAMNMSSSHRATEIQVDHAPPVIGPDFYKLSNGEKFCMLKDAIECALNQMNKFTSMIPFDQLAAKLCTLVTTQKKLDSLQMEWEHFLHALGQNGVNGALDYIKGLQTDIRLTNETVAKILEDRRQIELMMQSLQHDINVLKTIKADKETMEDLLAEKADASVVNRKVSHDQFDAACDDLTKGLDDALERLIAQESLWNEAMEDLQKDMENKLDKLEIMPLKEFINKKLKGLQEKLKQLAQLRKDAEAAGAKSKILRNLNCIACDNDVIMRMESKAQSQHPSLPPSRGMRPYIAYELDQVRKALKKGPCRAPSQPEEQPTDAQKKNVAHTSGAATAREAADRKVNKMEHYCNRYCGGSHTITTPQQRVTRIGHFLTEFGPQALATLSQDCKTHDKDK</sequence>
<name>A0AAW2HN33_9NEOP</name>
<comment type="caution">
    <text evidence="4">The sequence shown here is derived from an EMBL/GenBank/DDBJ whole genome shotgun (WGS) entry which is preliminary data.</text>
</comment>
<dbReference type="InterPro" id="IPR032013">
    <property type="entry name" value="DUF4795"/>
</dbReference>
<dbReference type="Pfam" id="PF16043">
    <property type="entry name" value="DUF4795"/>
    <property type="match status" value="1"/>
</dbReference>
<proteinExistence type="predicted"/>